<sequence length="90" mass="10618">MTRRKVERSWNELAERVNVTLNRIELALSRESRAPKTYFIRRFSVATWIQNPKVLAPQQVAFFVLPYPEVVNIEYLEAISDSFMALMQSR</sequence>
<accession>A0A0M3IJE5</accession>
<organism evidence="1 2">
    <name type="scientific">Ascaris lumbricoides</name>
    <name type="common">Giant roundworm</name>
    <dbReference type="NCBI Taxonomy" id="6252"/>
    <lineage>
        <taxon>Eukaryota</taxon>
        <taxon>Metazoa</taxon>
        <taxon>Ecdysozoa</taxon>
        <taxon>Nematoda</taxon>
        <taxon>Chromadorea</taxon>
        <taxon>Rhabditida</taxon>
        <taxon>Spirurina</taxon>
        <taxon>Ascaridomorpha</taxon>
        <taxon>Ascaridoidea</taxon>
        <taxon>Ascarididae</taxon>
        <taxon>Ascaris</taxon>
    </lineage>
</organism>
<name>A0A0M3IJE5_ASCLU</name>
<protein>
    <submittedName>
        <fullName evidence="2">XRE family transcriptional regulator</fullName>
    </submittedName>
</protein>
<dbReference type="Proteomes" id="UP000036681">
    <property type="component" value="Unplaced"/>
</dbReference>
<dbReference type="AlphaFoldDB" id="A0A0M3IJE5"/>
<dbReference type="WBParaSite" id="ALUE_0001876501-mRNA-1">
    <property type="protein sequence ID" value="ALUE_0001876501-mRNA-1"/>
    <property type="gene ID" value="ALUE_0001876501"/>
</dbReference>
<reference evidence="2" key="1">
    <citation type="submission" date="2017-02" db="UniProtKB">
        <authorList>
            <consortium name="WormBaseParasite"/>
        </authorList>
    </citation>
    <scope>IDENTIFICATION</scope>
</reference>
<keyword evidence="1" id="KW-1185">Reference proteome</keyword>
<evidence type="ECO:0000313" key="1">
    <source>
        <dbReference type="Proteomes" id="UP000036681"/>
    </source>
</evidence>
<proteinExistence type="predicted"/>
<evidence type="ECO:0000313" key="2">
    <source>
        <dbReference type="WBParaSite" id="ALUE_0001876501-mRNA-1"/>
    </source>
</evidence>